<dbReference type="PIRSF" id="PIRSF036492">
    <property type="entry name" value="ALDH"/>
    <property type="match status" value="1"/>
</dbReference>
<evidence type="ECO:0000256" key="23">
    <source>
        <dbReference type="ARBA" id="ARBA00048607"/>
    </source>
</evidence>
<gene>
    <name evidence="37" type="primary">Aldh3a2</name>
    <name evidence="37" type="ORF">CALNIC_R03265</name>
</gene>
<feature type="active site" evidence="31">
    <location>
        <position position="244"/>
    </location>
</feature>
<feature type="non-terminal residue" evidence="37">
    <location>
        <position position="443"/>
    </location>
</feature>
<dbReference type="EC" id="1.2.1.94" evidence="15"/>
<dbReference type="EC" id="1.2.1.3" evidence="14"/>
<dbReference type="PROSITE" id="PS00070">
    <property type="entry name" value="ALDEHYDE_DEHYDR_CYS"/>
    <property type="match status" value="1"/>
</dbReference>
<keyword evidence="7" id="KW-0256">Endoplasmic reticulum</keyword>
<comment type="caution">
    <text evidence="37">The sequence shown here is derived from an EMBL/GenBank/DDBJ whole genome shotgun (WGS) entry which is preliminary data.</text>
</comment>
<dbReference type="PANTHER" id="PTHR43570">
    <property type="entry name" value="ALDEHYDE DEHYDROGENASE"/>
    <property type="match status" value="1"/>
</dbReference>
<evidence type="ECO:0000256" key="33">
    <source>
        <dbReference type="RuleBase" id="RU003345"/>
    </source>
</evidence>
<dbReference type="InterPro" id="IPR015590">
    <property type="entry name" value="Aldehyde_DH_dom"/>
</dbReference>
<evidence type="ECO:0000256" key="20">
    <source>
        <dbReference type="ARBA" id="ARBA00047920"/>
    </source>
</evidence>
<comment type="catalytic activity">
    <reaction evidence="29">
        <text>hexadecanoate + NADH + 2 H(+) = hexadecanal + NAD(+) + H2O</text>
        <dbReference type="Rhea" id="RHEA:33739"/>
        <dbReference type="ChEBI" id="CHEBI:7896"/>
        <dbReference type="ChEBI" id="CHEBI:15377"/>
        <dbReference type="ChEBI" id="CHEBI:15378"/>
        <dbReference type="ChEBI" id="CHEBI:17600"/>
        <dbReference type="ChEBI" id="CHEBI:57540"/>
        <dbReference type="ChEBI" id="CHEBI:57945"/>
    </reaction>
</comment>
<comment type="similarity">
    <text evidence="3 33">Belongs to the aldehyde dehydrogenase family.</text>
</comment>
<comment type="catalytic activity">
    <reaction evidence="21">
        <text>tetradecanal + NAD(+) + H2O = tetradecanoate + NADH + 2 H(+)</text>
        <dbReference type="Rhea" id="RHEA:44172"/>
        <dbReference type="ChEBI" id="CHEBI:15377"/>
        <dbReference type="ChEBI" id="CHEBI:15378"/>
        <dbReference type="ChEBI" id="CHEBI:30807"/>
        <dbReference type="ChEBI" id="CHEBI:57540"/>
        <dbReference type="ChEBI" id="CHEBI:57945"/>
        <dbReference type="ChEBI" id="CHEBI:84067"/>
    </reaction>
</comment>
<comment type="catalytic activity">
    <reaction evidence="30">
        <text>an aldehyde + NAD(+) + H2O = a carboxylate + NADH + 2 H(+)</text>
        <dbReference type="Rhea" id="RHEA:16185"/>
        <dbReference type="ChEBI" id="CHEBI:15377"/>
        <dbReference type="ChEBI" id="CHEBI:15378"/>
        <dbReference type="ChEBI" id="CHEBI:17478"/>
        <dbReference type="ChEBI" id="CHEBI:29067"/>
        <dbReference type="ChEBI" id="CHEBI:57540"/>
        <dbReference type="ChEBI" id="CHEBI:57945"/>
        <dbReference type="EC" id="1.2.1.3"/>
    </reaction>
</comment>
<sequence>MDTTQRVVGRARAAFRSGRCRSLEFRLQQLKALERMVREREQEILAALQADLHKSGPNAFSHEILGLLGELALAMDKLKSWAAPQPVKKNLLTLRDEAYICPEPLGVVLIIGAWNYPFVLVMQPLVGAIAAGNAVVVKPSEISENTARLVADLLPQYLDPELYPVVTGGVPETTELLKERFDHILYTGNSAVGKIVMAAAAKHLTPVTLELGGKSPCYIDKDCDLAVACRRITWGKYMNCGQTCIAPDYILCDPSIQSKVVENIKATLQVSVEPLVLRELSPLQPRSAFSGCSPGAVAAGKRVEGFPTVFGLRLHGEGSSGLSVRGDEPNGLLAPSSPCRPARLLLWSLLGTVVFCLVFSFFCQLIKRVISETSSGGVTGNDVIMHFFLSTLPFGGVGNSGMGAYHGKHSFDTFSHRRACLIKDLKMESTNKLRYPPGSQKKV</sequence>
<dbReference type="FunFam" id="3.40.605.10:FF:000004">
    <property type="entry name" value="Aldehyde dehydrogenase"/>
    <property type="match status" value="1"/>
</dbReference>
<accession>A0A7K6T4Z9</accession>
<dbReference type="GO" id="GO:0004028">
    <property type="term" value="F:3-chloroallyl aldehyde dehydrogenase activity"/>
    <property type="evidence" value="ECO:0007669"/>
    <property type="project" value="TreeGrafter"/>
</dbReference>
<keyword evidence="11 33" id="KW-0560">Oxidoreductase</keyword>
<evidence type="ECO:0000256" key="24">
    <source>
        <dbReference type="ARBA" id="ARBA00048648"/>
    </source>
</evidence>
<dbReference type="InterPro" id="IPR012394">
    <property type="entry name" value="Aldehyde_DH_NAD(P)"/>
</dbReference>
<comment type="catalytic activity">
    <reaction evidence="28">
        <text>decanal + NAD(+) + H2O = decanoate + NADH + 2 H(+)</text>
        <dbReference type="Rhea" id="RHEA:44104"/>
        <dbReference type="ChEBI" id="CHEBI:15377"/>
        <dbReference type="ChEBI" id="CHEBI:15378"/>
        <dbReference type="ChEBI" id="CHEBI:27689"/>
        <dbReference type="ChEBI" id="CHEBI:31457"/>
        <dbReference type="ChEBI" id="CHEBI:57540"/>
        <dbReference type="ChEBI" id="CHEBI:57945"/>
    </reaction>
</comment>
<comment type="catalytic activity">
    <reaction evidence="25">
        <text>octanal + NAD(+) + H2O = octanoate + NADH + 2 H(+)</text>
        <dbReference type="Rhea" id="RHEA:44100"/>
        <dbReference type="ChEBI" id="CHEBI:15377"/>
        <dbReference type="ChEBI" id="CHEBI:15378"/>
        <dbReference type="ChEBI" id="CHEBI:17935"/>
        <dbReference type="ChEBI" id="CHEBI:25646"/>
        <dbReference type="ChEBI" id="CHEBI:57540"/>
        <dbReference type="ChEBI" id="CHEBI:57945"/>
    </reaction>
</comment>
<keyword evidence="13 35" id="KW-0472">Membrane</keyword>
<dbReference type="PROSITE" id="PS00687">
    <property type="entry name" value="ALDEHYDE_DEHYDR_GLU"/>
    <property type="match status" value="1"/>
</dbReference>
<keyword evidence="10 35" id="KW-1133">Transmembrane helix</keyword>
<dbReference type="Gene3D" id="3.40.309.10">
    <property type="entry name" value="Aldehyde Dehydrogenase, Chain A, domain 2"/>
    <property type="match status" value="1"/>
</dbReference>
<dbReference type="InterPro" id="IPR029510">
    <property type="entry name" value="Ald_DH_CS_GLU"/>
</dbReference>
<evidence type="ECO:0000256" key="16">
    <source>
        <dbReference type="ARBA" id="ARBA00039622"/>
    </source>
</evidence>
<evidence type="ECO:0000256" key="3">
    <source>
        <dbReference type="ARBA" id="ARBA00009986"/>
    </source>
</evidence>
<dbReference type="GO" id="GO:0120553">
    <property type="term" value="F:farnesal dehydrogenase (NAD+) activity"/>
    <property type="evidence" value="ECO:0007669"/>
    <property type="project" value="UniProtKB-EC"/>
</dbReference>
<comment type="catalytic activity">
    <reaction evidence="20">
        <text>(2E,6E)-farnesal + NAD(+) + H2O = (2E,6E)-farnesoate + NADH + 2 H(+)</text>
        <dbReference type="Rhea" id="RHEA:24216"/>
        <dbReference type="ChEBI" id="CHEBI:15377"/>
        <dbReference type="ChEBI" id="CHEBI:15378"/>
        <dbReference type="ChEBI" id="CHEBI:15894"/>
        <dbReference type="ChEBI" id="CHEBI:57540"/>
        <dbReference type="ChEBI" id="CHEBI:57945"/>
        <dbReference type="ChEBI" id="CHEBI:83276"/>
        <dbReference type="EC" id="1.2.1.94"/>
    </reaction>
</comment>
<comment type="catalytic activity">
    <reaction evidence="22">
        <text>dodecanoate + NADH + 2 H(+) = dodecanal + NAD(+) + H2O</text>
        <dbReference type="Rhea" id="RHEA:44168"/>
        <dbReference type="ChEBI" id="CHEBI:15377"/>
        <dbReference type="ChEBI" id="CHEBI:15378"/>
        <dbReference type="ChEBI" id="CHEBI:18262"/>
        <dbReference type="ChEBI" id="CHEBI:27836"/>
        <dbReference type="ChEBI" id="CHEBI:57540"/>
        <dbReference type="ChEBI" id="CHEBI:57945"/>
    </reaction>
</comment>
<evidence type="ECO:0000256" key="32">
    <source>
        <dbReference type="PROSITE-ProRule" id="PRU10007"/>
    </source>
</evidence>
<evidence type="ECO:0000256" key="26">
    <source>
        <dbReference type="ARBA" id="ARBA00048826"/>
    </source>
</evidence>
<evidence type="ECO:0000256" key="34">
    <source>
        <dbReference type="SAM" id="Coils"/>
    </source>
</evidence>
<dbReference type="InterPro" id="IPR016163">
    <property type="entry name" value="Ald_DH_C"/>
</dbReference>
<feature type="coiled-coil region" evidence="34">
    <location>
        <begin position="23"/>
        <end position="50"/>
    </location>
</feature>
<evidence type="ECO:0000256" key="13">
    <source>
        <dbReference type="ARBA" id="ARBA00023136"/>
    </source>
</evidence>
<evidence type="ECO:0000256" key="7">
    <source>
        <dbReference type="ARBA" id="ARBA00022824"/>
    </source>
</evidence>
<comment type="catalytic activity">
    <reaction evidence="19">
        <text>heptanal + NAD(+) + H2O = heptanoate + NADH + 2 H(+)</text>
        <dbReference type="Rhea" id="RHEA:44108"/>
        <dbReference type="ChEBI" id="CHEBI:15377"/>
        <dbReference type="ChEBI" id="CHEBI:15378"/>
        <dbReference type="ChEBI" id="CHEBI:32362"/>
        <dbReference type="ChEBI" id="CHEBI:34787"/>
        <dbReference type="ChEBI" id="CHEBI:57540"/>
        <dbReference type="ChEBI" id="CHEBI:57945"/>
    </reaction>
</comment>
<comment type="subcellular location">
    <subcellularLocation>
        <location evidence="1">Endoplasmic reticulum membrane</location>
        <topology evidence="1">Single-pass membrane protein</topology>
        <orientation evidence="1">Cytoplasmic side</orientation>
    </subcellularLocation>
    <subcellularLocation>
        <location evidence="2">Microsome membrane</location>
    </subcellularLocation>
</comment>
<evidence type="ECO:0000256" key="21">
    <source>
        <dbReference type="ARBA" id="ARBA00047959"/>
    </source>
</evidence>
<dbReference type="Proteomes" id="UP000546235">
    <property type="component" value="Unassembled WGS sequence"/>
</dbReference>
<keyword evidence="5" id="KW-0597">Phosphoprotein</keyword>
<evidence type="ECO:0000256" key="29">
    <source>
        <dbReference type="ARBA" id="ARBA00049148"/>
    </source>
</evidence>
<evidence type="ECO:0000256" key="17">
    <source>
        <dbReference type="ARBA" id="ARBA00042336"/>
    </source>
</evidence>
<comment type="subunit">
    <text evidence="4">Homodimer.</text>
</comment>
<dbReference type="PANTHER" id="PTHR43570:SF9">
    <property type="entry name" value="ALDEHYDE DEHYDROGENASE FAMILY 3 MEMBER A2"/>
    <property type="match status" value="1"/>
</dbReference>
<feature type="transmembrane region" description="Helical" evidence="35">
    <location>
        <begin position="344"/>
        <end position="366"/>
    </location>
</feature>
<evidence type="ECO:0000313" key="37">
    <source>
        <dbReference type="EMBL" id="NWX05259.1"/>
    </source>
</evidence>
<comment type="catalytic activity">
    <reaction evidence="26">
        <text>(2E)-hexadecenal + NAD(+) + H2O = (E)-hexadec-2-enoate + NADH + 2 H(+)</text>
        <dbReference type="Rhea" id="RHEA:36135"/>
        <dbReference type="ChEBI" id="CHEBI:15377"/>
        <dbReference type="ChEBI" id="CHEBI:15378"/>
        <dbReference type="ChEBI" id="CHEBI:17585"/>
        <dbReference type="ChEBI" id="CHEBI:57540"/>
        <dbReference type="ChEBI" id="CHEBI:57945"/>
        <dbReference type="ChEBI" id="CHEBI:72745"/>
    </reaction>
</comment>
<dbReference type="Gene3D" id="3.40.605.10">
    <property type="entry name" value="Aldehyde Dehydrogenase, Chain A, domain 1"/>
    <property type="match status" value="2"/>
</dbReference>
<evidence type="ECO:0000256" key="9">
    <source>
        <dbReference type="ARBA" id="ARBA00022848"/>
    </source>
</evidence>
<evidence type="ECO:0000259" key="36">
    <source>
        <dbReference type="Pfam" id="PF00171"/>
    </source>
</evidence>
<keyword evidence="6 35" id="KW-0812">Transmembrane</keyword>
<evidence type="ECO:0000256" key="14">
    <source>
        <dbReference type="ARBA" id="ARBA00024226"/>
    </source>
</evidence>
<evidence type="ECO:0000256" key="2">
    <source>
        <dbReference type="ARBA" id="ARBA00004524"/>
    </source>
</evidence>
<evidence type="ECO:0000256" key="19">
    <source>
        <dbReference type="ARBA" id="ARBA00047531"/>
    </source>
</evidence>
<keyword evidence="8" id="KW-0276">Fatty acid metabolism</keyword>
<dbReference type="Pfam" id="PF00171">
    <property type="entry name" value="Aldedh"/>
    <property type="match status" value="1"/>
</dbReference>
<evidence type="ECO:0000256" key="30">
    <source>
        <dbReference type="ARBA" id="ARBA00049194"/>
    </source>
</evidence>
<organism evidence="37 38">
    <name type="scientific">Caloenas nicobarica</name>
    <name type="common">Nicobar pigeon</name>
    <dbReference type="NCBI Taxonomy" id="187106"/>
    <lineage>
        <taxon>Eukaryota</taxon>
        <taxon>Metazoa</taxon>
        <taxon>Chordata</taxon>
        <taxon>Craniata</taxon>
        <taxon>Vertebrata</taxon>
        <taxon>Euteleostomi</taxon>
        <taxon>Archelosauria</taxon>
        <taxon>Archosauria</taxon>
        <taxon>Dinosauria</taxon>
        <taxon>Saurischia</taxon>
        <taxon>Theropoda</taxon>
        <taxon>Coelurosauria</taxon>
        <taxon>Aves</taxon>
        <taxon>Neognathae</taxon>
        <taxon>Neoaves</taxon>
        <taxon>Columbimorphae</taxon>
        <taxon>Columbiformes</taxon>
        <taxon>Columbidae</taxon>
        <taxon>Caloenas</taxon>
    </lineage>
</organism>
<evidence type="ECO:0000256" key="31">
    <source>
        <dbReference type="PIRSR" id="PIRSR036492-1"/>
    </source>
</evidence>
<evidence type="ECO:0000256" key="12">
    <source>
        <dbReference type="ARBA" id="ARBA00023098"/>
    </source>
</evidence>
<keyword evidence="34" id="KW-0175">Coiled coil</keyword>
<dbReference type="GO" id="GO:0005789">
    <property type="term" value="C:endoplasmic reticulum membrane"/>
    <property type="evidence" value="ECO:0007669"/>
    <property type="project" value="UniProtKB-SubCell"/>
</dbReference>
<feature type="non-terminal residue" evidence="37">
    <location>
        <position position="1"/>
    </location>
</feature>
<feature type="active site" evidence="31 32">
    <location>
        <position position="210"/>
    </location>
</feature>
<evidence type="ECO:0000256" key="6">
    <source>
        <dbReference type="ARBA" id="ARBA00022692"/>
    </source>
</evidence>
<evidence type="ECO:0000256" key="10">
    <source>
        <dbReference type="ARBA" id="ARBA00022989"/>
    </source>
</evidence>
<evidence type="ECO:0000256" key="28">
    <source>
        <dbReference type="ARBA" id="ARBA00048972"/>
    </source>
</evidence>
<reference evidence="37 38" key="1">
    <citation type="submission" date="2019-09" db="EMBL/GenBank/DDBJ databases">
        <title>Bird 10,000 Genomes (B10K) Project - Family phase.</title>
        <authorList>
            <person name="Zhang G."/>
        </authorList>
    </citation>
    <scope>NUCLEOTIDE SEQUENCE [LARGE SCALE GENOMIC DNA]</scope>
    <source>
        <strain evidence="37">OUT-0007</strain>
        <tissue evidence="37">Blood</tissue>
    </source>
</reference>
<evidence type="ECO:0000256" key="35">
    <source>
        <dbReference type="SAM" id="Phobius"/>
    </source>
</evidence>
<comment type="catalytic activity">
    <reaction evidence="23">
        <text>22-oxodocosanoate + NAD(+) + H2O = docosanedioate + NADH + 2 H(+)</text>
        <dbReference type="Rhea" id="RHEA:39015"/>
        <dbReference type="ChEBI" id="CHEBI:15377"/>
        <dbReference type="ChEBI" id="CHEBI:15378"/>
        <dbReference type="ChEBI" id="CHEBI:57540"/>
        <dbReference type="ChEBI" id="CHEBI:57945"/>
        <dbReference type="ChEBI" id="CHEBI:76298"/>
        <dbReference type="ChEBI" id="CHEBI:76299"/>
    </reaction>
</comment>
<proteinExistence type="inferred from homology"/>
<dbReference type="AlphaFoldDB" id="A0A7K6T4Z9"/>
<comment type="catalytic activity">
    <reaction evidence="27">
        <text>a fatty aldehyde + NAD(+) + H2O = a fatty acid + NADH + 2 H(+)</text>
        <dbReference type="Rhea" id="RHEA:49832"/>
        <dbReference type="ChEBI" id="CHEBI:15377"/>
        <dbReference type="ChEBI" id="CHEBI:15378"/>
        <dbReference type="ChEBI" id="CHEBI:28868"/>
        <dbReference type="ChEBI" id="CHEBI:35746"/>
        <dbReference type="ChEBI" id="CHEBI:57540"/>
        <dbReference type="ChEBI" id="CHEBI:57945"/>
    </reaction>
</comment>
<evidence type="ECO:0000256" key="18">
    <source>
        <dbReference type="ARBA" id="ARBA00047498"/>
    </source>
</evidence>
<evidence type="ECO:0000256" key="4">
    <source>
        <dbReference type="ARBA" id="ARBA00011738"/>
    </source>
</evidence>
<feature type="domain" description="Aldehyde dehydrogenase" evidence="36">
    <location>
        <begin position="5"/>
        <end position="269"/>
    </location>
</feature>
<comment type="catalytic activity">
    <reaction evidence="18">
        <text>2,6,10,14-tetramethylpentadecanal + NAD(+) + H2O = 2,6,10,14-tetramethylpentadecanoate + NADH + 2 H(+)</text>
        <dbReference type="Rhea" id="RHEA:44016"/>
        <dbReference type="ChEBI" id="CHEBI:15377"/>
        <dbReference type="ChEBI" id="CHEBI:15378"/>
        <dbReference type="ChEBI" id="CHEBI:49189"/>
        <dbReference type="ChEBI" id="CHEBI:57540"/>
        <dbReference type="ChEBI" id="CHEBI:57945"/>
        <dbReference type="ChEBI" id="CHEBI:77268"/>
    </reaction>
</comment>
<dbReference type="EMBL" id="VZSB01001832">
    <property type="protein sequence ID" value="NWX05259.1"/>
    <property type="molecule type" value="Genomic_DNA"/>
</dbReference>
<dbReference type="GO" id="GO:0006081">
    <property type="term" value="P:aldehyde metabolic process"/>
    <property type="evidence" value="ECO:0007669"/>
    <property type="project" value="InterPro"/>
</dbReference>
<evidence type="ECO:0000256" key="5">
    <source>
        <dbReference type="ARBA" id="ARBA00022553"/>
    </source>
</evidence>
<evidence type="ECO:0000256" key="22">
    <source>
        <dbReference type="ARBA" id="ARBA00048322"/>
    </source>
</evidence>
<dbReference type="InterPro" id="IPR016162">
    <property type="entry name" value="Ald_DH_N"/>
</dbReference>
<protein>
    <recommendedName>
        <fullName evidence="16">Aldehyde dehydrogenase family 3 member A2</fullName>
        <ecNumber evidence="14">1.2.1.3</ecNumber>
        <ecNumber evidence="15">1.2.1.94</ecNumber>
    </recommendedName>
    <alternativeName>
        <fullName evidence="17">Fatty aldehyde dehydrogenase</fullName>
    </alternativeName>
</protein>
<evidence type="ECO:0000256" key="1">
    <source>
        <dbReference type="ARBA" id="ARBA00004131"/>
    </source>
</evidence>
<dbReference type="InterPro" id="IPR016160">
    <property type="entry name" value="Ald_DH_CS_CYS"/>
</dbReference>
<evidence type="ECO:0000256" key="25">
    <source>
        <dbReference type="ARBA" id="ARBA00048806"/>
    </source>
</evidence>
<evidence type="ECO:0000256" key="8">
    <source>
        <dbReference type="ARBA" id="ARBA00022832"/>
    </source>
</evidence>
<keyword evidence="9" id="KW-0492">Microsome</keyword>
<name>A0A7K6T4Z9_CALNI</name>
<keyword evidence="38" id="KW-1185">Reference proteome</keyword>
<comment type="catalytic activity">
    <reaction evidence="24">
        <text>octadecanal + NAD(+) + H2O = octadecanoate + NADH + 2 H(+)</text>
        <dbReference type="Rhea" id="RHEA:44020"/>
        <dbReference type="ChEBI" id="CHEBI:15377"/>
        <dbReference type="ChEBI" id="CHEBI:15378"/>
        <dbReference type="ChEBI" id="CHEBI:17034"/>
        <dbReference type="ChEBI" id="CHEBI:25629"/>
        <dbReference type="ChEBI" id="CHEBI:57540"/>
        <dbReference type="ChEBI" id="CHEBI:57945"/>
    </reaction>
</comment>
<keyword evidence="12" id="KW-0443">Lipid metabolism</keyword>
<evidence type="ECO:0000256" key="15">
    <source>
        <dbReference type="ARBA" id="ARBA00039117"/>
    </source>
</evidence>
<dbReference type="GO" id="GO:0006631">
    <property type="term" value="P:fatty acid metabolic process"/>
    <property type="evidence" value="ECO:0007669"/>
    <property type="project" value="UniProtKB-KW"/>
</dbReference>
<evidence type="ECO:0000313" key="38">
    <source>
        <dbReference type="Proteomes" id="UP000546235"/>
    </source>
</evidence>
<evidence type="ECO:0000256" key="11">
    <source>
        <dbReference type="ARBA" id="ARBA00023002"/>
    </source>
</evidence>
<evidence type="ECO:0000256" key="27">
    <source>
        <dbReference type="ARBA" id="ARBA00048895"/>
    </source>
</evidence>
<dbReference type="InterPro" id="IPR016161">
    <property type="entry name" value="Ald_DH/histidinol_DH"/>
</dbReference>
<dbReference type="SUPFAM" id="SSF53720">
    <property type="entry name" value="ALDH-like"/>
    <property type="match status" value="1"/>
</dbReference>